<protein>
    <submittedName>
        <fullName evidence="1">Baseplate J-like protein</fullName>
    </submittedName>
</protein>
<name>A0A521CZ39_SACCC</name>
<dbReference type="RefSeq" id="WP_142533175.1">
    <property type="nucleotide sequence ID" value="NZ_FXTB01000004.1"/>
</dbReference>
<dbReference type="OrthoDB" id="9762853at2"/>
<gene>
    <name evidence="1" type="ORF">SAMN06265379_1047</name>
</gene>
<evidence type="ECO:0000313" key="2">
    <source>
        <dbReference type="Proteomes" id="UP000319040"/>
    </source>
</evidence>
<dbReference type="AlphaFoldDB" id="A0A521CZ39"/>
<keyword evidence="2" id="KW-1185">Reference proteome</keyword>
<accession>A0A521CZ39</accession>
<evidence type="ECO:0000313" key="1">
    <source>
        <dbReference type="EMBL" id="SMO64011.1"/>
    </source>
</evidence>
<proteinExistence type="predicted"/>
<sequence length="1077" mass="122361">MANCGKEILFGREGTEQQQRYIQALDPASVKLNDFELKEWMQFAYGFASHVNYFASTDEKVVSGNWEDFFKSEPELDAFLAKVQQGNELTPHLALYVCFIQLLQITKRRFNQLTLRHLDFYYKQVLKIQKLPPSPDSVHILFELAKNAVSEKISDETELDAGKDADGDKLIYRTSEELIANKTQVAQLKSVYNDHDSAKLKAADVADSYDGKGDDFPDDEVKWWPFGYYKKEVEGIKNDYPELPDAQIGFALSGEILELKEGVRNVMITADFTTAPDASYTSVQLNNNLEIYCSGEKGWLGPFPVLNMPGFTSGLNAGTKKLQFAFQIPKDEEPVVKYDATVHPQSYGTDFPVCRIRFKTENSEAHALYRNIVEKELATLQVNVDVRQIKGISLYNDIGTINADKPFYPFGTQPVKKSKFYMDYPELFKKNWNDLKVDIEWKNTPDSFKQWYLAYRSSFITQISPYGYLDGIFDLAINLEAQKKMAIDKEAELAQNTLKIIQNPTETDLIVEGDDHFAAAVEINNKEDWDTVSGLDTITLFEKDGDIFETSFTVNRAATWEEDKNGPVRLSLNQTFLHEMFPRIYALAMSSDNDSVLIPNEPYTPFIEEISLDYKASAQIKVSGAKYDFNAFSLFHEHPFGQSEENLDLKTQNGLLDEGEDPVLNLVPTYCKGGELYIGLQDALPKQTISLLIQVLEGSENPEADSFVGKQKVEWHVLRNNEWMELDTHYMITNEIDNFLKSGIVKFSIPKEANNNNTLLPTGYVWVKAKIHKSYDAVSKVIGIHAQAVEAQFENDNNNLQHLENGLPAQTISKLINRIPKVKSLSQPYSSFDGKPEESNADYYTRVSERLRHKNRAICVWDYEHLVLQNFPEIHKVKCLSHTSTLITGNKRVTKYLAPGSVVVVVIPDIVNKNVFDIYQPRVSKATLNKIRDFLKKLVSPLIQIEVINTEYEELTVELKVKFYKGYDEVYYKTVLEQDLTKLLSPWAFDAASTLQFGITLHKSVVINYAEKLEYVDFVTDVKLHQKNAATKVVAEVNEAIPSSPEVILVSAKTHLIDTNINDCTNTNPEPAEVCQT</sequence>
<organism evidence="1 2">
    <name type="scientific">Saccharicrinis carchari</name>
    <dbReference type="NCBI Taxonomy" id="1168039"/>
    <lineage>
        <taxon>Bacteria</taxon>
        <taxon>Pseudomonadati</taxon>
        <taxon>Bacteroidota</taxon>
        <taxon>Bacteroidia</taxon>
        <taxon>Marinilabiliales</taxon>
        <taxon>Marinilabiliaceae</taxon>
        <taxon>Saccharicrinis</taxon>
    </lineage>
</organism>
<dbReference type="EMBL" id="FXTB01000004">
    <property type="protein sequence ID" value="SMO64011.1"/>
    <property type="molecule type" value="Genomic_DNA"/>
</dbReference>
<dbReference type="Proteomes" id="UP000319040">
    <property type="component" value="Unassembled WGS sequence"/>
</dbReference>
<reference evidence="1 2" key="1">
    <citation type="submission" date="2017-05" db="EMBL/GenBank/DDBJ databases">
        <authorList>
            <person name="Varghese N."/>
            <person name="Submissions S."/>
        </authorList>
    </citation>
    <scope>NUCLEOTIDE SEQUENCE [LARGE SCALE GENOMIC DNA]</scope>
    <source>
        <strain evidence="1 2">DSM 27040</strain>
    </source>
</reference>